<evidence type="ECO:0000256" key="3">
    <source>
        <dbReference type="SAM" id="Phobius"/>
    </source>
</evidence>
<dbReference type="EMBL" id="KZ819306">
    <property type="protein sequence ID" value="PWN95214.1"/>
    <property type="molecule type" value="Genomic_DNA"/>
</dbReference>
<dbReference type="Proteomes" id="UP000245946">
    <property type="component" value="Unassembled WGS sequence"/>
</dbReference>
<feature type="region of interest" description="Disordered" evidence="2">
    <location>
        <begin position="1"/>
        <end position="33"/>
    </location>
</feature>
<evidence type="ECO:0000256" key="1">
    <source>
        <dbReference type="SAM" id="Coils"/>
    </source>
</evidence>
<name>A0A316Z294_9BASI</name>
<accession>A0A316Z294</accession>
<dbReference type="GeneID" id="37271993"/>
<keyword evidence="3" id="KW-0472">Membrane</keyword>
<feature type="coiled-coil region" evidence="1">
    <location>
        <begin position="432"/>
        <end position="466"/>
    </location>
</feature>
<keyword evidence="3" id="KW-1133">Transmembrane helix</keyword>
<feature type="transmembrane region" description="Helical" evidence="3">
    <location>
        <begin position="45"/>
        <end position="65"/>
    </location>
</feature>
<dbReference type="OrthoDB" id="3260408at2759"/>
<keyword evidence="5" id="KW-1185">Reference proteome</keyword>
<dbReference type="RefSeq" id="XP_025595493.1">
    <property type="nucleotide sequence ID" value="XM_025744449.1"/>
</dbReference>
<feature type="region of interest" description="Disordered" evidence="2">
    <location>
        <begin position="278"/>
        <end position="308"/>
    </location>
</feature>
<protein>
    <submittedName>
        <fullName evidence="4">Uncharacterized protein</fullName>
    </submittedName>
</protein>
<proteinExistence type="predicted"/>
<feature type="compositionally biased region" description="Basic and acidic residues" evidence="2">
    <location>
        <begin position="285"/>
        <end position="306"/>
    </location>
</feature>
<evidence type="ECO:0000256" key="2">
    <source>
        <dbReference type="SAM" id="MobiDB-lite"/>
    </source>
</evidence>
<evidence type="ECO:0000313" key="5">
    <source>
        <dbReference type="Proteomes" id="UP000245946"/>
    </source>
</evidence>
<reference evidence="4 5" key="1">
    <citation type="journal article" date="2018" name="Mol. Biol. Evol.">
        <title>Broad Genomic Sampling Reveals a Smut Pathogenic Ancestry of the Fungal Clade Ustilaginomycotina.</title>
        <authorList>
            <person name="Kijpornyongpan T."/>
            <person name="Mondo S.J."/>
            <person name="Barry K."/>
            <person name="Sandor L."/>
            <person name="Lee J."/>
            <person name="Lipzen A."/>
            <person name="Pangilinan J."/>
            <person name="LaButti K."/>
            <person name="Hainaut M."/>
            <person name="Henrissat B."/>
            <person name="Grigoriev I.V."/>
            <person name="Spatafora J.W."/>
            <person name="Aime M.C."/>
        </authorList>
    </citation>
    <scope>NUCLEOTIDE SEQUENCE [LARGE SCALE GENOMIC DNA]</scope>
    <source>
        <strain evidence="4 5">MCA 4186</strain>
    </source>
</reference>
<dbReference type="AlphaFoldDB" id="A0A316Z294"/>
<gene>
    <name evidence="4" type="ORF">FA09DRAFT_341416</name>
</gene>
<sequence>MAPKKRAAAPSPVPSAATGTPAQAQTLLRRSNEAQAARKRSTWKGLFFALLVRVGVFYTLIAALWHCSSTPFAFDYNPRDSRQVCRTLAQGKATLGPHAAAIWRDVEMHLQPYTAPVAPYVRTATRVARPYVRSAQRRGAQLWRKHGEPLRKQALKQGRKYVDPHVKTARTHYRKSVQPHLDTASKAVKPYRDIYSRDVHPYLTEAGALSLGLTQQAYHLYNKQVQPRLITSAKAAHRFHRQHVDPAARRGYSLYVQPQADRVLAYLFNRKARAVSNDAISKAKTSSDEARQHGESKAKEAVKEADDPSIIDRLNKARDAVTGKVPSHEDPVQAAALDAELAAEQETVKTELEAWETGMLKLIEQEYRLVTERVAELRNRRLADLPDRFATLTESFVDDEVASALARLDRTYKKLSVDSSSATLAERIESGNAQTQAQRTRLSQSHAALEAQLQSYQDELDSDERAAIAAGTAEVGRFADEAGRAYAQAMKRAKFEATEEEWSGWDKGLKVRAEMFGDECEKLRLGQKSVRPGIGATDLAKEPKLEPRIAELRKSTAKLYSAADSELASYARSGSLQLRGEGVRRTVGEATDNVQNVAQQLTEGAAAAMLGAAAAARARLGLAPSDQGILARVASQASSAAGAATSGAASAAGQARSSARSAASAAGVSVSPEGAREHIESAYGAAASGAGNVYSSVVAAVQPSTTGAFQAATSSVGSVYESLASAASSASSSYLSASTTGYFEAATSSVGSVYESVASAAADASSSYLKPSTTGYFEAATSSVGSIYEELASSAADASSSYLKPSTTGYFEAATSSVGSAYESAASAASSLAGAATTPVAQRVYDAAGNVYSDASASAASVYSDVAGGNVGSAASSALRQATRSVASAAGYSPSPETPGEYLEAGRERVADAAQAVYSAVGGGAYADSKLPGRHAPREDYNHIGKAAAAGAAKVADAASPYADSAASVAREASRSVASAAGVDVEPTNAAEWISSAASRATAAVAGTQGGVVSSASSLASSLSSVAAASISSASSVASASASSVSKVAGSSASSASSVASASSSSLAKVAASSISSASSVASASSSSLAKAAAASYSSAYKAAASAAGSSPLSSASSAASSASKRAAASASSASKEAQSSLSSASKAAASAVGDSPLSSASSAVSAAAAAVASSASSLSSSFSSATRSEKVAAGISVEPEGAVQSVYSAAAEAASSISSFVQPAAASTGVVDQARSAASSVASRVREEL</sequence>
<organism evidence="4 5">
    <name type="scientific">Tilletiopsis washingtonensis</name>
    <dbReference type="NCBI Taxonomy" id="58919"/>
    <lineage>
        <taxon>Eukaryota</taxon>
        <taxon>Fungi</taxon>
        <taxon>Dikarya</taxon>
        <taxon>Basidiomycota</taxon>
        <taxon>Ustilaginomycotina</taxon>
        <taxon>Exobasidiomycetes</taxon>
        <taxon>Entylomatales</taxon>
        <taxon>Entylomatales incertae sedis</taxon>
        <taxon>Tilletiopsis</taxon>
    </lineage>
</organism>
<keyword evidence="3" id="KW-0812">Transmembrane</keyword>
<dbReference type="STRING" id="58919.A0A316Z294"/>
<feature type="compositionally biased region" description="Low complexity" evidence="2">
    <location>
        <begin position="8"/>
        <end position="22"/>
    </location>
</feature>
<evidence type="ECO:0000313" key="4">
    <source>
        <dbReference type="EMBL" id="PWN95214.1"/>
    </source>
</evidence>
<keyword evidence="1" id="KW-0175">Coiled coil</keyword>